<gene>
    <name evidence="1" type="ordered locus">Huta_0900</name>
</gene>
<organism evidence="1 2">
    <name type="scientific">Halorhabdus utahensis (strain DSM 12940 / JCM 11049 / AX-2)</name>
    <dbReference type="NCBI Taxonomy" id="519442"/>
    <lineage>
        <taxon>Archaea</taxon>
        <taxon>Methanobacteriati</taxon>
        <taxon>Methanobacteriota</taxon>
        <taxon>Stenosarchaea group</taxon>
        <taxon>Halobacteria</taxon>
        <taxon>Halobacteriales</taxon>
        <taxon>Haloarculaceae</taxon>
        <taxon>Halorhabdus</taxon>
    </lineage>
</organism>
<evidence type="ECO:0000313" key="1">
    <source>
        <dbReference type="EMBL" id="ACV11083.1"/>
    </source>
</evidence>
<dbReference type="OrthoDB" id="225920at2157"/>
<dbReference type="AlphaFoldDB" id="C7NUS0"/>
<proteinExistence type="predicted"/>
<dbReference type="STRING" id="519442.Huta_0900"/>
<name>C7NUS0_HALUD</name>
<dbReference type="HOGENOM" id="CLU_2243747_0_0_2"/>
<dbReference type="Proteomes" id="UP000002071">
    <property type="component" value="Chromosome"/>
</dbReference>
<dbReference type="EMBL" id="CP001687">
    <property type="protein sequence ID" value="ACV11083.1"/>
    <property type="molecule type" value="Genomic_DNA"/>
</dbReference>
<protein>
    <submittedName>
        <fullName evidence="1">Uncharacterized protein</fullName>
    </submittedName>
</protein>
<dbReference type="Pfam" id="PF19095">
    <property type="entry name" value="DUF5783"/>
    <property type="match status" value="1"/>
</dbReference>
<reference evidence="1 2" key="1">
    <citation type="journal article" date="2009" name="Stand. Genomic Sci.">
        <title>Complete genome sequence of Halorhabdus utahensis type strain (AX-2).</title>
        <authorList>
            <person name="Anderson I."/>
            <person name="Tindall B.J."/>
            <person name="Pomrenke H."/>
            <person name="Goker M."/>
            <person name="Lapidus A."/>
            <person name="Nolan M."/>
            <person name="Copeland A."/>
            <person name="Glavina Del Rio T."/>
            <person name="Chen F."/>
            <person name="Tice H."/>
            <person name="Cheng J.F."/>
            <person name="Lucas S."/>
            <person name="Chertkov O."/>
            <person name="Bruce D."/>
            <person name="Brettin T."/>
            <person name="Detter J.C."/>
            <person name="Han C."/>
            <person name="Goodwin L."/>
            <person name="Land M."/>
            <person name="Hauser L."/>
            <person name="Chang Y.J."/>
            <person name="Jeffries C.D."/>
            <person name="Pitluck S."/>
            <person name="Pati A."/>
            <person name="Mavromatis K."/>
            <person name="Ivanova N."/>
            <person name="Ovchinnikova G."/>
            <person name="Chen A."/>
            <person name="Palaniappan K."/>
            <person name="Chain P."/>
            <person name="Rohde M."/>
            <person name="Bristow J."/>
            <person name="Eisen J.A."/>
            <person name="Markowitz V."/>
            <person name="Hugenholtz P."/>
            <person name="Kyrpides N.C."/>
            <person name="Klenk H.P."/>
        </authorList>
    </citation>
    <scope>NUCLEOTIDE SEQUENCE [LARGE SCALE GENOMIC DNA]</scope>
    <source>
        <strain evidence="2">DSM 12940 / JCM 11049 / AX-2</strain>
    </source>
</reference>
<accession>C7NUS0</accession>
<dbReference type="GeneID" id="8383173"/>
<dbReference type="eggNOG" id="arCOG03029">
    <property type="taxonomic scope" value="Archaea"/>
</dbReference>
<sequence>MTEFDPDRFTDKYEHYFTELQQAYRRAFEAMSERHDSDLIHGIDQRILAESEPFYEGDGEFRIDLPDDASDRLPDVDADRLETVLGEYTGELETQLRSVFDFEEAW</sequence>
<keyword evidence="2" id="KW-1185">Reference proteome</keyword>
<evidence type="ECO:0000313" key="2">
    <source>
        <dbReference type="Proteomes" id="UP000002071"/>
    </source>
</evidence>
<dbReference type="RefSeq" id="WP_015788660.1">
    <property type="nucleotide sequence ID" value="NC_013158.1"/>
</dbReference>
<dbReference type="KEGG" id="hut:Huta_0900"/>
<dbReference type="InterPro" id="IPR043952">
    <property type="entry name" value="DUF5783"/>
</dbReference>